<dbReference type="EMBL" id="JAFHKP010000033">
    <property type="protein sequence ID" value="KAG5469928.1"/>
    <property type="molecule type" value="Genomic_DNA"/>
</dbReference>
<organism evidence="4 5">
    <name type="scientific">Leishmania enriettii</name>
    <dbReference type="NCBI Taxonomy" id="5663"/>
    <lineage>
        <taxon>Eukaryota</taxon>
        <taxon>Discoba</taxon>
        <taxon>Euglenozoa</taxon>
        <taxon>Kinetoplastea</taxon>
        <taxon>Metakinetoplastina</taxon>
        <taxon>Trypanosomatida</taxon>
        <taxon>Trypanosomatidae</taxon>
        <taxon>Leishmaniinae</taxon>
        <taxon>Leishmania</taxon>
    </lineage>
</organism>
<keyword evidence="5" id="KW-1185">Reference proteome</keyword>
<evidence type="ECO:0000313" key="1">
    <source>
        <dbReference type="EMBL" id="KAG5469926.1"/>
    </source>
</evidence>
<dbReference type="EMBL" id="JAFHKP010000033">
    <property type="protein sequence ID" value="KAG5469927.1"/>
    <property type="molecule type" value="Genomic_DNA"/>
</dbReference>
<evidence type="ECO:0000313" key="4">
    <source>
        <dbReference type="EMBL" id="KAG5469929.1"/>
    </source>
</evidence>
<evidence type="ECO:0000313" key="2">
    <source>
        <dbReference type="EMBL" id="KAG5469927.1"/>
    </source>
</evidence>
<dbReference type="Proteomes" id="UP000674179">
    <property type="component" value="Chromosome 33"/>
</dbReference>
<name>A0A836GD38_LEIEN</name>
<gene>
    <name evidence="1" type="ORF">CUR178_02068</name>
    <name evidence="2" type="ORF">CUR178_02069</name>
    <name evidence="3" type="ORF">CUR178_02070</name>
    <name evidence="4" type="ORF">CUR178_02071</name>
</gene>
<accession>A0A836GD38</accession>
<comment type="caution">
    <text evidence="4">The sequence shown here is derived from an EMBL/GenBank/DDBJ whole genome shotgun (WGS) entry which is preliminary data.</text>
</comment>
<evidence type="ECO:0000313" key="5">
    <source>
        <dbReference type="Proteomes" id="UP000674179"/>
    </source>
</evidence>
<sequence length="67" mass="7577">MREWQRAYIELIDFARTVREAGRLTVDCSRHVAARLYGRLGGGCGGVGTHYATCGDGHWHGTWTRRQ</sequence>
<protein>
    <submittedName>
        <fullName evidence="4">Uncharacterized protein</fullName>
    </submittedName>
</protein>
<dbReference type="KEGG" id="lenr:94169341"/>
<evidence type="ECO:0000313" key="3">
    <source>
        <dbReference type="EMBL" id="KAG5469928.1"/>
    </source>
</evidence>
<dbReference type="EMBL" id="JAFHKP010000033">
    <property type="protein sequence ID" value="KAG5469929.1"/>
    <property type="molecule type" value="Genomic_DNA"/>
</dbReference>
<dbReference type="RefSeq" id="XP_067689934.1">
    <property type="nucleotide sequence ID" value="XM_067833831.1"/>
</dbReference>
<dbReference type="EMBL" id="JAFHKP010000033">
    <property type="protein sequence ID" value="KAG5469926.1"/>
    <property type="molecule type" value="Genomic_DNA"/>
</dbReference>
<reference evidence="4 5" key="1">
    <citation type="submission" date="2021-02" db="EMBL/GenBank/DDBJ databases">
        <title>Leishmania (Mundinia) enrietti genome sequencing and assembly.</title>
        <authorList>
            <person name="Almutairi H."/>
            <person name="Gatherer D."/>
        </authorList>
    </citation>
    <scope>NUCLEOTIDE SEQUENCE [LARGE SCALE GENOMIC DNA]</scope>
    <source>
        <strain evidence="4">CUR178</strain>
    </source>
</reference>
<dbReference type="AlphaFoldDB" id="A0A836GD38"/>
<dbReference type="GeneID" id="94169341"/>
<proteinExistence type="predicted"/>